<dbReference type="InterPro" id="IPR020574">
    <property type="entry name" value="Ribosomal_uS9_CS"/>
</dbReference>
<evidence type="ECO:0000256" key="1">
    <source>
        <dbReference type="ARBA" id="ARBA00005251"/>
    </source>
</evidence>
<dbReference type="InterPro" id="IPR020568">
    <property type="entry name" value="Ribosomal_Su5_D2-typ_SF"/>
</dbReference>
<organism evidence="6 7">
    <name type="scientific">Cardiosporidium cionae</name>
    <dbReference type="NCBI Taxonomy" id="476202"/>
    <lineage>
        <taxon>Eukaryota</taxon>
        <taxon>Sar</taxon>
        <taxon>Alveolata</taxon>
        <taxon>Apicomplexa</taxon>
        <taxon>Aconoidasida</taxon>
        <taxon>Nephromycida</taxon>
        <taxon>Cardiosporidium</taxon>
    </lineage>
</organism>
<name>A0ABQ7JDD0_9APIC</name>
<reference evidence="6 7" key="1">
    <citation type="journal article" date="2020" name="bioRxiv">
        <title>Metabolic contributions of an alphaproteobacterial endosymbiont in the apicomplexan Cardiosporidium cionae.</title>
        <authorList>
            <person name="Hunter E.S."/>
            <person name="Paight C.J."/>
            <person name="Lane C.E."/>
        </authorList>
    </citation>
    <scope>NUCLEOTIDE SEQUENCE [LARGE SCALE GENOMIC DNA]</scope>
    <source>
        <strain evidence="6">ESH_2018</strain>
    </source>
</reference>
<evidence type="ECO:0000256" key="5">
    <source>
        <dbReference type="SAM" id="MobiDB-lite"/>
    </source>
</evidence>
<dbReference type="PROSITE" id="PS00360">
    <property type="entry name" value="RIBOSOMAL_S9"/>
    <property type="match status" value="1"/>
</dbReference>
<evidence type="ECO:0000313" key="6">
    <source>
        <dbReference type="EMBL" id="KAF8822005.1"/>
    </source>
</evidence>
<proteinExistence type="inferred from homology"/>
<keyword evidence="7" id="KW-1185">Reference proteome</keyword>
<evidence type="ECO:0000256" key="3">
    <source>
        <dbReference type="ARBA" id="ARBA00023274"/>
    </source>
</evidence>
<dbReference type="Gene3D" id="3.30.230.10">
    <property type="match status" value="1"/>
</dbReference>
<evidence type="ECO:0000256" key="2">
    <source>
        <dbReference type="ARBA" id="ARBA00022980"/>
    </source>
</evidence>
<dbReference type="Pfam" id="PF00380">
    <property type="entry name" value="Ribosomal_S9"/>
    <property type="match status" value="1"/>
</dbReference>
<feature type="compositionally biased region" description="Basic residues" evidence="5">
    <location>
        <begin position="281"/>
        <end position="295"/>
    </location>
</feature>
<keyword evidence="3 4" id="KW-0687">Ribonucleoprotein</keyword>
<dbReference type="InterPro" id="IPR014721">
    <property type="entry name" value="Ribsml_uS5_D2-typ_fold_subgr"/>
</dbReference>
<comment type="similarity">
    <text evidence="1 4">Belongs to the universal ribosomal protein uS9 family.</text>
</comment>
<dbReference type="Proteomes" id="UP000823046">
    <property type="component" value="Unassembled WGS sequence"/>
</dbReference>
<dbReference type="EMBL" id="JADAQX010000099">
    <property type="protein sequence ID" value="KAF8822005.1"/>
    <property type="molecule type" value="Genomic_DNA"/>
</dbReference>
<dbReference type="PANTHER" id="PTHR21569:SF1">
    <property type="entry name" value="SMALL RIBOSOMAL SUBUNIT PROTEIN US9M"/>
    <property type="match status" value="1"/>
</dbReference>
<dbReference type="InterPro" id="IPR000754">
    <property type="entry name" value="Ribosomal_uS9"/>
</dbReference>
<gene>
    <name evidence="6" type="ORF">IE077_001243</name>
</gene>
<dbReference type="GO" id="GO:0005840">
    <property type="term" value="C:ribosome"/>
    <property type="evidence" value="ECO:0007669"/>
    <property type="project" value="UniProtKB-KW"/>
</dbReference>
<evidence type="ECO:0000256" key="4">
    <source>
        <dbReference type="RuleBase" id="RU003815"/>
    </source>
</evidence>
<evidence type="ECO:0000313" key="7">
    <source>
        <dbReference type="Proteomes" id="UP000823046"/>
    </source>
</evidence>
<dbReference type="PANTHER" id="PTHR21569">
    <property type="entry name" value="RIBOSOMAL PROTEIN S9"/>
    <property type="match status" value="1"/>
</dbReference>
<comment type="caution">
    <text evidence="6">The sequence shown here is derived from an EMBL/GenBank/DDBJ whole genome shotgun (WGS) entry which is preliminary data.</text>
</comment>
<dbReference type="SUPFAM" id="SSF54211">
    <property type="entry name" value="Ribosomal protein S5 domain 2-like"/>
    <property type="match status" value="1"/>
</dbReference>
<protein>
    <submittedName>
        <fullName evidence="6">Ribosomal protein S9</fullName>
    </submittedName>
</protein>
<keyword evidence="2 4" id="KW-0689">Ribosomal protein</keyword>
<feature type="region of interest" description="Disordered" evidence="5">
    <location>
        <begin position="274"/>
        <end position="295"/>
    </location>
</feature>
<sequence length="295" mass="33501">MCILSVIAFGLPCRLFSRNILRWRLRMLDANKLSRRWGTTTSDSNSTSSGKSLKPGFALEEALYLTKEAGIITAKERQLLIVKSPIFSPDKSPFVLENFFSTIEEKEEDFNETGLMEFSDPSESSADNNIGDAAESESVPAEIHRSIIENFNPKWKKSFRHNNQEWLEEAEGRGTCKRAAAHVIIRRGNGQVRVNKDEDVYSHWPYYYNRMDVLQPFYLSKTAGIYDLFIHTRGGGLSGQSRATRLAVARALVNASPSCAEDFAEDSVLYEDKRQKMPKMPGRKGARKMKSWSKR</sequence>
<accession>A0ABQ7JDD0</accession>